<dbReference type="PANTHER" id="PTHR48094">
    <property type="entry name" value="PROTEIN/NUCLEIC ACID DEGLYCASE DJ-1-RELATED"/>
    <property type="match status" value="1"/>
</dbReference>
<evidence type="ECO:0000256" key="2">
    <source>
        <dbReference type="ARBA" id="ARBA00022737"/>
    </source>
</evidence>
<comment type="similarity">
    <text evidence="1">Belongs to the peptidase C56 family.</text>
</comment>
<dbReference type="InterPro" id="IPR002818">
    <property type="entry name" value="DJ-1/PfpI"/>
</dbReference>
<dbReference type="GO" id="GO:1903189">
    <property type="term" value="P:glyoxal metabolic process"/>
    <property type="evidence" value="ECO:0007669"/>
    <property type="project" value="TreeGrafter"/>
</dbReference>
<accession>A0A5H2XNS5</accession>
<dbReference type="Pfam" id="PF01965">
    <property type="entry name" value="DJ-1_PfpI"/>
    <property type="match status" value="2"/>
</dbReference>
<feature type="compositionally biased region" description="Low complexity" evidence="3">
    <location>
        <begin position="155"/>
        <end position="174"/>
    </location>
</feature>
<evidence type="ECO:0000259" key="4">
    <source>
        <dbReference type="Pfam" id="PF01965"/>
    </source>
</evidence>
<keyword evidence="2" id="KW-0677">Repeat</keyword>
<dbReference type="GO" id="GO:0005737">
    <property type="term" value="C:cytoplasm"/>
    <property type="evidence" value="ECO:0007669"/>
    <property type="project" value="UniProtKB-ARBA"/>
</dbReference>
<reference evidence="5" key="1">
    <citation type="journal article" date="2019" name="Science">
        <title>Mutation of a bHLH transcription factor allowed almond domestication.</title>
        <authorList>
            <person name="Sanchez-Perez R."/>
            <person name="Pavan S."/>
            <person name="Mazzeo R."/>
            <person name="Moldovan C."/>
            <person name="Aiese Cigliano R."/>
            <person name="Del Cueto J."/>
            <person name="Ricciardi F."/>
            <person name="Lotti C."/>
            <person name="Ricciardi L."/>
            <person name="Dicenta F."/>
            <person name="Lopez-Marques R.L."/>
            <person name="Lindberg Moller B."/>
        </authorList>
    </citation>
    <scope>NUCLEOTIDE SEQUENCE</scope>
</reference>
<proteinExistence type="inferred from homology"/>
<feature type="compositionally biased region" description="Polar residues" evidence="3">
    <location>
        <begin position="140"/>
        <end position="154"/>
    </location>
</feature>
<dbReference type="AlphaFoldDB" id="A0A5H2XNS5"/>
<dbReference type="SUPFAM" id="SSF52317">
    <property type="entry name" value="Class I glutamine amidotransferase-like"/>
    <property type="match status" value="2"/>
</dbReference>
<dbReference type="PANTHER" id="PTHR48094:SF7">
    <property type="entry name" value="PROTEIN DJ-1 HOMOLOG C"/>
    <property type="match status" value="1"/>
</dbReference>
<dbReference type="InterPro" id="IPR029062">
    <property type="entry name" value="Class_I_gatase-like"/>
</dbReference>
<evidence type="ECO:0000256" key="1">
    <source>
        <dbReference type="ARBA" id="ARBA00008542"/>
    </source>
</evidence>
<feature type="domain" description="DJ-1/PfpI" evidence="4">
    <location>
        <begin position="178"/>
        <end position="342"/>
    </location>
</feature>
<keyword evidence="5" id="KW-0315">Glutamine amidotransferase</keyword>
<dbReference type="GO" id="GO:0016740">
    <property type="term" value="F:transferase activity"/>
    <property type="evidence" value="ECO:0007669"/>
    <property type="project" value="UniProtKB-KW"/>
</dbReference>
<dbReference type="FunFam" id="3.40.50.880:FF:000015">
    <property type="entry name" value="Protein DJ-1 homolog C"/>
    <property type="match status" value="2"/>
</dbReference>
<dbReference type="InterPro" id="IPR050325">
    <property type="entry name" value="Prot/Nucl_acid_deglycase"/>
</dbReference>
<sequence>MTSDGLDVAIDEAGCPQKLLPSGVSNKLFKISGTLALLQLLFASSICSRRQTPLQMRLPSWAMGLVTNYVSVQERKSTEPYKGPLHDSSAKLGIASMECLSSILSPTAVKFSYPMLASMAASAATVPSFSLKSMASGQQRTATSKHSAKPTKTLSATTATDPVSSTTSTSTATSLPPKKVLVPIGLGTEEMEAVIIVDVLRRAGADVTVASVEPQLQIEASCGTKLVADTSISSCSDQIFDLVALPGGMPGSVRLRDCAALQKITSKQAEERRLYGAICAAPAVTLLPWGLLRRRQTTCHPAFMHKLPTFWAVKSNIQVSEGLTTSRGPGTSYVFALCLVEQLFGESVAKGIGESLLVCLDDDNSRKQEFNKVEWSFDHIPRVLIPVANGSEEIEVVTIVDILRRAKVDVVVASIEKSVQILASQGTKIIADKLIGVAAELTYDLIILPGGTAGAERLNKSRILKNLLKEQELAGRIYGAVCSSPGILHRQGLLKGKKATAHPSIVSKLTNEVVNGTKVVIDGKVITSRGLSTVTDFALVIVSKLFGHARARSVAEGLVYEYPRS</sequence>
<dbReference type="EMBL" id="AP020593">
    <property type="protein sequence ID" value="BBN68025.1"/>
    <property type="molecule type" value="Genomic_DNA"/>
</dbReference>
<dbReference type="CDD" id="cd03135">
    <property type="entry name" value="GATase1_DJ-1"/>
    <property type="match status" value="2"/>
</dbReference>
<feature type="region of interest" description="Disordered" evidence="3">
    <location>
        <begin position="140"/>
        <end position="174"/>
    </location>
</feature>
<dbReference type="Gene3D" id="3.40.50.880">
    <property type="match status" value="2"/>
</dbReference>
<gene>
    <name evidence="5" type="ORF">Prudu_256S001100</name>
</gene>
<protein>
    <submittedName>
        <fullName evidence="5">Class I glutamine amidotransferase-like superfamily protein</fullName>
    </submittedName>
</protein>
<keyword evidence="5" id="KW-0808">Transferase</keyword>
<evidence type="ECO:0000256" key="3">
    <source>
        <dbReference type="SAM" id="MobiDB-lite"/>
    </source>
</evidence>
<organism evidence="5">
    <name type="scientific">Prunus dulcis</name>
    <name type="common">Almond</name>
    <name type="synonym">Amygdalus dulcis</name>
    <dbReference type="NCBI Taxonomy" id="3755"/>
    <lineage>
        <taxon>Eukaryota</taxon>
        <taxon>Viridiplantae</taxon>
        <taxon>Streptophyta</taxon>
        <taxon>Embryophyta</taxon>
        <taxon>Tracheophyta</taxon>
        <taxon>Spermatophyta</taxon>
        <taxon>Magnoliopsida</taxon>
        <taxon>eudicotyledons</taxon>
        <taxon>Gunneridae</taxon>
        <taxon>Pentapetalae</taxon>
        <taxon>rosids</taxon>
        <taxon>fabids</taxon>
        <taxon>Rosales</taxon>
        <taxon>Rosaceae</taxon>
        <taxon>Amygdaloideae</taxon>
        <taxon>Amygdaleae</taxon>
        <taxon>Prunus</taxon>
    </lineage>
</organism>
<dbReference type="InterPro" id="IPR006287">
    <property type="entry name" value="DJ-1"/>
</dbReference>
<feature type="domain" description="DJ-1/PfpI" evidence="4">
    <location>
        <begin position="382"/>
        <end position="543"/>
    </location>
</feature>
<dbReference type="NCBIfam" id="TIGR01383">
    <property type="entry name" value="not_thiJ"/>
    <property type="match status" value="2"/>
</dbReference>
<name>A0A5H2XNS5_PRUDU</name>
<evidence type="ECO:0000313" key="5">
    <source>
        <dbReference type="EMBL" id="BBN68025.1"/>
    </source>
</evidence>